<name>A0A8J5R9P4_ZIZPA</name>
<dbReference type="OrthoDB" id="663902at2759"/>
<dbReference type="AlphaFoldDB" id="A0A8J5R9P4"/>
<proteinExistence type="predicted"/>
<keyword evidence="3" id="KW-1185">Reference proteome</keyword>
<evidence type="ECO:0000313" key="2">
    <source>
        <dbReference type="EMBL" id="KAG8049586.1"/>
    </source>
</evidence>
<feature type="signal peptide" evidence="1">
    <location>
        <begin position="1"/>
        <end position="25"/>
    </location>
</feature>
<dbReference type="EMBL" id="JAAALK010000289">
    <property type="protein sequence ID" value="KAG8049586.1"/>
    <property type="molecule type" value="Genomic_DNA"/>
</dbReference>
<comment type="caution">
    <text evidence="2">The sequence shown here is derived from an EMBL/GenBank/DDBJ whole genome shotgun (WGS) entry which is preliminary data.</text>
</comment>
<feature type="chain" id="PRO_5035241087" evidence="1">
    <location>
        <begin position="26"/>
        <end position="70"/>
    </location>
</feature>
<dbReference type="Proteomes" id="UP000729402">
    <property type="component" value="Unassembled WGS sequence"/>
</dbReference>
<sequence length="70" mass="7712">MYKMRRNTLLALFIWAMALVVFAAAAPATARTEGIHPQGCRCCYFKLRPIIQCAKACCGSDDENCCLGSH</sequence>
<accession>A0A8J5R9P4</accession>
<gene>
    <name evidence="2" type="ORF">GUJ93_ZPchr0009g2489</name>
</gene>
<evidence type="ECO:0000313" key="3">
    <source>
        <dbReference type="Proteomes" id="UP000729402"/>
    </source>
</evidence>
<organism evidence="2 3">
    <name type="scientific">Zizania palustris</name>
    <name type="common">Northern wild rice</name>
    <dbReference type="NCBI Taxonomy" id="103762"/>
    <lineage>
        <taxon>Eukaryota</taxon>
        <taxon>Viridiplantae</taxon>
        <taxon>Streptophyta</taxon>
        <taxon>Embryophyta</taxon>
        <taxon>Tracheophyta</taxon>
        <taxon>Spermatophyta</taxon>
        <taxon>Magnoliopsida</taxon>
        <taxon>Liliopsida</taxon>
        <taxon>Poales</taxon>
        <taxon>Poaceae</taxon>
        <taxon>BOP clade</taxon>
        <taxon>Oryzoideae</taxon>
        <taxon>Oryzeae</taxon>
        <taxon>Zizaniinae</taxon>
        <taxon>Zizania</taxon>
    </lineage>
</organism>
<reference evidence="2" key="1">
    <citation type="journal article" date="2021" name="bioRxiv">
        <title>Whole Genome Assembly and Annotation of Northern Wild Rice, Zizania palustris L., Supports a Whole Genome Duplication in the Zizania Genus.</title>
        <authorList>
            <person name="Haas M."/>
            <person name="Kono T."/>
            <person name="Macchietto M."/>
            <person name="Millas R."/>
            <person name="McGilp L."/>
            <person name="Shao M."/>
            <person name="Duquette J."/>
            <person name="Hirsch C.N."/>
            <person name="Kimball J."/>
        </authorList>
    </citation>
    <scope>NUCLEOTIDE SEQUENCE</scope>
    <source>
        <tissue evidence="2">Fresh leaf tissue</tissue>
    </source>
</reference>
<protein>
    <submittedName>
        <fullName evidence="2">Uncharacterized protein</fullName>
    </submittedName>
</protein>
<evidence type="ECO:0000256" key="1">
    <source>
        <dbReference type="SAM" id="SignalP"/>
    </source>
</evidence>
<reference evidence="2" key="2">
    <citation type="submission" date="2021-02" db="EMBL/GenBank/DDBJ databases">
        <authorList>
            <person name="Kimball J.A."/>
            <person name="Haas M.W."/>
            <person name="Macchietto M."/>
            <person name="Kono T."/>
            <person name="Duquette J."/>
            <person name="Shao M."/>
        </authorList>
    </citation>
    <scope>NUCLEOTIDE SEQUENCE</scope>
    <source>
        <tissue evidence="2">Fresh leaf tissue</tissue>
    </source>
</reference>
<keyword evidence="1" id="KW-0732">Signal</keyword>